<dbReference type="EMBL" id="BMEQ01000003">
    <property type="protein sequence ID" value="GGG48646.1"/>
    <property type="molecule type" value="Genomic_DNA"/>
</dbReference>
<proteinExistence type="predicted"/>
<sequence>MVLTFEDLVRSSTDQMLTVLTSWQQGTMEAYAAWMKSIAPLIPDLNLYHEMPTAVQDLLGDPEKIIDDLYQFAIAVLSLQHEFVKEVFRSSFIAPLTPYVPNQV</sequence>
<reference evidence="1" key="1">
    <citation type="journal article" date="2014" name="Int. J. Syst. Evol. Microbiol.">
        <title>Complete genome sequence of Corynebacterium casei LMG S-19264T (=DSM 44701T), isolated from a smear-ripened cheese.</title>
        <authorList>
            <consortium name="US DOE Joint Genome Institute (JGI-PGF)"/>
            <person name="Walter F."/>
            <person name="Albersmeier A."/>
            <person name="Kalinowski J."/>
            <person name="Ruckert C."/>
        </authorList>
    </citation>
    <scope>NUCLEOTIDE SEQUENCE</scope>
    <source>
        <strain evidence="1">CGMCC 1.12187</strain>
    </source>
</reference>
<evidence type="ECO:0000313" key="1">
    <source>
        <dbReference type="EMBL" id="GGG48646.1"/>
    </source>
</evidence>
<dbReference type="Proteomes" id="UP000638848">
    <property type="component" value="Unassembled WGS sequence"/>
</dbReference>
<dbReference type="AlphaFoldDB" id="A0A917LP44"/>
<comment type="caution">
    <text evidence="1">The sequence shown here is derived from an EMBL/GenBank/DDBJ whole genome shotgun (WGS) entry which is preliminary data.</text>
</comment>
<name>A0A917LP44_9MICC</name>
<dbReference type="RefSeq" id="WP_188534643.1">
    <property type="nucleotide sequence ID" value="NZ_BMEQ01000003.1"/>
</dbReference>
<organism evidence="1 2">
    <name type="scientific">Kocuria dechangensis</name>
    <dbReference type="NCBI Taxonomy" id="1176249"/>
    <lineage>
        <taxon>Bacteria</taxon>
        <taxon>Bacillati</taxon>
        <taxon>Actinomycetota</taxon>
        <taxon>Actinomycetes</taxon>
        <taxon>Micrococcales</taxon>
        <taxon>Micrococcaceae</taxon>
        <taxon>Kocuria</taxon>
    </lineage>
</organism>
<protein>
    <submittedName>
        <fullName evidence="1">Uncharacterized protein</fullName>
    </submittedName>
</protein>
<accession>A0A917LP44</accession>
<reference evidence="1" key="2">
    <citation type="submission" date="2020-09" db="EMBL/GenBank/DDBJ databases">
        <authorList>
            <person name="Sun Q."/>
            <person name="Zhou Y."/>
        </authorList>
    </citation>
    <scope>NUCLEOTIDE SEQUENCE</scope>
    <source>
        <strain evidence="1">CGMCC 1.12187</strain>
    </source>
</reference>
<keyword evidence="2" id="KW-1185">Reference proteome</keyword>
<evidence type="ECO:0000313" key="2">
    <source>
        <dbReference type="Proteomes" id="UP000638848"/>
    </source>
</evidence>
<gene>
    <name evidence="1" type="ORF">GCM10011374_08830</name>
</gene>